<keyword evidence="1" id="KW-0805">Transcription regulation</keyword>
<dbReference type="GO" id="GO:0043565">
    <property type="term" value="F:sequence-specific DNA binding"/>
    <property type="evidence" value="ECO:0007669"/>
    <property type="project" value="InterPro"/>
</dbReference>
<dbReference type="RefSeq" id="WP_184247226.1">
    <property type="nucleotide sequence ID" value="NZ_BAAACU010000042.1"/>
</dbReference>
<dbReference type="SUPFAM" id="SSF46689">
    <property type="entry name" value="Homeodomain-like"/>
    <property type="match status" value="1"/>
</dbReference>
<feature type="domain" description="HTH araC/xylS-type" evidence="4">
    <location>
        <begin position="153"/>
        <end position="251"/>
    </location>
</feature>
<keyword evidence="6" id="KW-1185">Reference proteome</keyword>
<dbReference type="InterPro" id="IPR009057">
    <property type="entry name" value="Homeodomain-like_sf"/>
</dbReference>
<keyword evidence="2 5" id="KW-0238">DNA-binding</keyword>
<dbReference type="Proteomes" id="UP000572212">
    <property type="component" value="Unassembled WGS sequence"/>
</dbReference>
<dbReference type="Pfam" id="PF12833">
    <property type="entry name" value="HTH_18"/>
    <property type="match status" value="1"/>
</dbReference>
<sequence length="257" mass="30334">MTHIYSVEHNMKHNSNFVVDVPEGYHWLIVITKTPSEFWVQGETKEYPAHSAIIYRPPQKVYYRASRDQFINDWIRFETDVPYITESPLPFGVPFSVNDPNYCRKLFELLSIEHNYNRDYKEISIDFLLKTLFNKLLESYFHGDISPQYYNLLKIRTMIQNNPGDYWTVSKMAEQLSISAGYLQSIYKKTFGVSCMDDVIANRIRLAKEYLIHSNQSIAEIASQCGYQNVEHFCRQFKHITGNTPKEFQKSQYVETF</sequence>
<dbReference type="InterPro" id="IPR018062">
    <property type="entry name" value="HTH_AraC-typ_CS"/>
</dbReference>
<evidence type="ECO:0000256" key="2">
    <source>
        <dbReference type="ARBA" id="ARBA00023125"/>
    </source>
</evidence>
<dbReference type="PANTHER" id="PTHR43280:SF2">
    <property type="entry name" value="HTH-TYPE TRANSCRIPTIONAL REGULATOR EXSA"/>
    <property type="match status" value="1"/>
</dbReference>
<evidence type="ECO:0000256" key="3">
    <source>
        <dbReference type="ARBA" id="ARBA00023163"/>
    </source>
</evidence>
<dbReference type="PRINTS" id="PR00032">
    <property type="entry name" value="HTHARAC"/>
</dbReference>
<evidence type="ECO:0000313" key="5">
    <source>
        <dbReference type="EMBL" id="MBB6512963.1"/>
    </source>
</evidence>
<dbReference type="SMART" id="SM00342">
    <property type="entry name" value="HTH_ARAC"/>
    <property type="match status" value="1"/>
</dbReference>
<dbReference type="InterPro" id="IPR018060">
    <property type="entry name" value="HTH_AraC"/>
</dbReference>
<dbReference type="AlphaFoldDB" id="A0A841RMW0"/>
<comment type="caution">
    <text evidence="5">The sequence shown here is derived from an EMBL/GenBank/DDBJ whole genome shotgun (WGS) entry which is preliminary data.</text>
</comment>
<evidence type="ECO:0000313" key="6">
    <source>
        <dbReference type="Proteomes" id="UP000572212"/>
    </source>
</evidence>
<dbReference type="PANTHER" id="PTHR43280">
    <property type="entry name" value="ARAC-FAMILY TRANSCRIPTIONAL REGULATOR"/>
    <property type="match status" value="1"/>
</dbReference>
<protein>
    <submittedName>
        <fullName evidence="5">AraC-like DNA-binding protein</fullName>
    </submittedName>
</protein>
<dbReference type="PROSITE" id="PS01124">
    <property type="entry name" value="HTH_ARAC_FAMILY_2"/>
    <property type="match status" value="1"/>
</dbReference>
<keyword evidence="3" id="KW-0804">Transcription</keyword>
<evidence type="ECO:0000259" key="4">
    <source>
        <dbReference type="PROSITE" id="PS01124"/>
    </source>
</evidence>
<name>A0A841RMW0_9BACI</name>
<dbReference type="EMBL" id="JACHON010000006">
    <property type="protein sequence ID" value="MBB6512963.1"/>
    <property type="molecule type" value="Genomic_DNA"/>
</dbReference>
<proteinExistence type="predicted"/>
<gene>
    <name evidence="5" type="ORF">GGQ92_001752</name>
</gene>
<dbReference type="Gene3D" id="1.10.10.60">
    <property type="entry name" value="Homeodomain-like"/>
    <property type="match status" value="1"/>
</dbReference>
<accession>A0A841RMW0</accession>
<organism evidence="5 6">
    <name type="scientific">Gracilibacillus halotolerans</name>
    <dbReference type="NCBI Taxonomy" id="74386"/>
    <lineage>
        <taxon>Bacteria</taxon>
        <taxon>Bacillati</taxon>
        <taxon>Bacillota</taxon>
        <taxon>Bacilli</taxon>
        <taxon>Bacillales</taxon>
        <taxon>Bacillaceae</taxon>
        <taxon>Gracilibacillus</taxon>
    </lineage>
</organism>
<evidence type="ECO:0000256" key="1">
    <source>
        <dbReference type="ARBA" id="ARBA00023015"/>
    </source>
</evidence>
<dbReference type="PROSITE" id="PS00041">
    <property type="entry name" value="HTH_ARAC_FAMILY_1"/>
    <property type="match status" value="1"/>
</dbReference>
<dbReference type="GO" id="GO:0003700">
    <property type="term" value="F:DNA-binding transcription factor activity"/>
    <property type="evidence" value="ECO:0007669"/>
    <property type="project" value="InterPro"/>
</dbReference>
<dbReference type="InterPro" id="IPR020449">
    <property type="entry name" value="Tscrpt_reg_AraC-type_HTH"/>
</dbReference>
<reference evidence="5 6" key="1">
    <citation type="submission" date="2020-08" db="EMBL/GenBank/DDBJ databases">
        <title>Genomic Encyclopedia of Type Strains, Phase IV (KMG-IV): sequencing the most valuable type-strain genomes for metagenomic binning, comparative biology and taxonomic classification.</title>
        <authorList>
            <person name="Goeker M."/>
        </authorList>
    </citation>
    <scope>NUCLEOTIDE SEQUENCE [LARGE SCALE GENOMIC DNA]</scope>
    <source>
        <strain evidence="5 6">DSM 11805</strain>
    </source>
</reference>